<gene>
    <name evidence="3" type="primary">POL2</name>
    <name evidence="3" type="ORF">TR113753</name>
</gene>
<sequence>MCPPPRGHILQPLNSFLVHSKKTQMMTEDAGNGFSDAKAALANTTLPVHPQSDAHLTFMTDASSTAIGASLKQPVGNVLQSLAFFSFLEQQTRYSVFSRELLAIYLAIRNFRHFLEGREFVVLTSHLCSL</sequence>
<reference evidence="3" key="1">
    <citation type="submission" date="2016-01" db="EMBL/GenBank/DDBJ databases">
        <title>Reference transcriptome for the parasite Schistocephalus solidus: insights into the molecular evolution of parasitism.</title>
        <authorList>
            <person name="Hebert F.O."/>
            <person name="Grambauer S."/>
            <person name="Barber I."/>
            <person name="Landry C.R."/>
            <person name="Aubin-Horth N."/>
        </authorList>
    </citation>
    <scope>NUCLEOTIDE SEQUENCE</scope>
</reference>
<evidence type="ECO:0000256" key="1">
    <source>
        <dbReference type="ARBA" id="ARBA00023268"/>
    </source>
</evidence>
<protein>
    <submittedName>
        <fullName evidence="3">Retrovirus-related Pol polyprotein from transposon 297</fullName>
    </submittedName>
</protein>
<dbReference type="AlphaFoldDB" id="A0A0X3NTZ3"/>
<organism evidence="3">
    <name type="scientific">Schistocephalus solidus</name>
    <name type="common">Tapeworm</name>
    <dbReference type="NCBI Taxonomy" id="70667"/>
    <lineage>
        <taxon>Eukaryota</taxon>
        <taxon>Metazoa</taxon>
        <taxon>Spiralia</taxon>
        <taxon>Lophotrochozoa</taxon>
        <taxon>Platyhelminthes</taxon>
        <taxon>Cestoda</taxon>
        <taxon>Eucestoda</taxon>
        <taxon>Diphyllobothriidea</taxon>
        <taxon>Diphyllobothriidae</taxon>
        <taxon>Schistocephalus</taxon>
    </lineage>
</organism>
<dbReference type="InterPro" id="IPR050951">
    <property type="entry name" value="Retrovirus_Pol_polyprotein"/>
</dbReference>
<dbReference type="InterPro" id="IPR041577">
    <property type="entry name" value="RT_RNaseH_2"/>
</dbReference>
<feature type="domain" description="Reverse transcriptase/retrotransposon-derived protein RNase H-like" evidence="2">
    <location>
        <begin position="27"/>
        <end position="122"/>
    </location>
</feature>
<name>A0A0X3NTZ3_SCHSO</name>
<evidence type="ECO:0000313" key="3">
    <source>
        <dbReference type="EMBL" id="JAP40957.1"/>
    </source>
</evidence>
<evidence type="ECO:0000259" key="2">
    <source>
        <dbReference type="Pfam" id="PF17919"/>
    </source>
</evidence>
<dbReference type="PANTHER" id="PTHR37984">
    <property type="entry name" value="PROTEIN CBG26694"/>
    <property type="match status" value="1"/>
</dbReference>
<proteinExistence type="predicted"/>
<accession>A0A0X3NTZ3</accession>
<dbReference type="InterPro" id="IPR043502">
    <property type="entry name" value="DNA/RNA_pol_sf"/>
</dbReference>
<dbReference type="PANTHER" id="PTHR37984:SF5">
    <property type="entry name" value="PROTEIN NYNRIN-LIKE"/>
    <property type="match status" value="1"/>
</dbReference>
<dbReference type="GO" id="GO:0003824">
    <property type="term" value="F:catalytic activity"/>
    <property type="evidence" value="ECO:0007669"/>
    <property type="project" value="UniProtKB-KW"/>
</dbReference>
<keyword evidence="1" id="KW-0511">Multifunctional enzyme</keyword>
<dbReference type="EMBL" id="GEEE01022268">
    <property type="protein sequence ID" value="JAP40957.1"/>
    <property type="molecule type" value="Transcribed_RNA"/>
</dbReference>
<dbReference type="SUPFAM" id="SSF56672">
    <property type="entry name" value="DNA/RNA polymerases"/>
    <property type="match status" value="1"/>
</dbReference>
<dbReference type="Pfam" id="PF17919">
    <property type="entry name" value="RT_RNaseH_2"/>
    <property type="match status" value="1"/>
</dbReference>